<evidence type="ECO:0000313" key="2">
    <source>
        <dbReference type="EMBL" id="RSY84666.1"/>
    </source>
</evidence>
<evidence type="ECO:0000313" key="3">
    <source>
        <dbReference type="Proteomes" id="UP000287746"/>
    </source>
</evidence>
<keyword evidence="2" id="KW-0808">Transferase</keyword>
<dbReference type="PANTHER" id="PTHR45947">
    <property type="entry name" value="SULFOQUINOVOSYL TRANSFERASE SQD2"/>
    <property type="match status" value="1"/>
</dbReference>
<dbReference type="GO" id="GO:0016757">
    <property type="term" value="F:glycosyltransferase activity"/>
    <property type="evidence" value="ECO:0007669"/>
    <property type="project" value="UniProtKB-ARBA"/>
</dbReference>
<protein>
    <submittedName>
        <fullName evidence="2">Glycosyltransferase family 1 protein</fullName>
    </submittedName>
</protein>
<dbReference type="EMBL" id="QQYZ01000009">
    <property type="protein sequence ID" value="RSY84666.1"/>
    <property type="molecule type" value="Genomic_DNA"/>
</dbReference>
<dbReference type="InterPro" id="IPR050194">
    <property type="entry name" value="Glycosyltransferase_grp1"/>
</dbReference>
<organism evidence="2 3">
    <name type="scientific">Sphingomonas koreensis</name>
    <dbReference type="NCBI Taxonomy" id="93064"/>
    <lineage>
        <taxon>Bacteria</taxon>
        <taxon>Pseudomonadati</taxon>
        <taxon>Pseudomonadota</taxon>
        <taxon>Alphaproteobacteria</taxon>
        <taxon>Sphingomonadales</taxon>
        <taxon>Sphingomonadaceae</taxon>
        <taxon>Sphingomonas</taxon>
    </lineage>
</organism>
<dbReference type="SUPFAM" id="SSF53756">
    <property type="entry name" value="UDP-Glycosyltransferase/glycogen phosphorylase"/>
    <property type="match status" value="1"/>
</dbReference>
<dbReference type="Pfam" id="PF13439">
    <property type="entry name" value="Glyco_transf_4"/>
    <property type="match status" value="1"/>
</dbReference>
<feature type="domain" description="Glycosyltransferase subfamily 4-like N-terminal" evidence="1">
    <location>
        <begin position="43"/>
        <end position="208"/>
    </location>
</feature>
<proteinExistence type="predicted"/>
<reference evidence="2 3" key="1">
    <citation type="submission" date="2018-07" db="EMBL/GenBank/DDBJ databases">
        <title>Genomic and Epidemiologic Investigation of an Indolent Hospital Outbreak.</title>
        <authorList>
            <person name="Johnson R.C."/>
            <person name="Deming C."/>
            <person name="Conlan S."/>
            <person name="Zellmer C.J."/>
            <person name="Michelin A.V."/>
            <person name="Lee-Lin S."/>
            <person name="Thomas P.J."/>
            <person name="Park M."/>
            <person name="Weingarten R.A."/>
            <person name="Less J."/>
            <person name="Dekker J.P."/>
            <person name="Frank K.M."/>
            <person name="Musser K.A."/>
            <person name="Mcquiston J.R."/>
            <person name="Henderson D.K."/>
            <person name="Lau A.F."/>
            <person name="Palmore T.N."/>
            <person name="Segre J.A."/>
        </authorList>
    </citation>
    <scope>NUCLEOTIDE SEQUENCE [LARGE SCALE GENOMIC DNA]</scope>
    <source>
        <strain evidence="2 3">SK-CDC1_0717</strain>
    </source>
</reference>
<evidence type="ECO:0000259" key="1">
    <source>
        <dbReference type="Pfam" id="PF13439"/>
    </source>
</evidence>
<dbReference type="Proteomes" id="UP000287746">
    <property type="component" value="Unassembled WGS sequence"/>
</dbReference>
<dbReference type="InterPro" id="IPR028098">
    <property type="entry name" value="Glyco_trans_4-like_N"/>
</dbReference>
<gene>
    <name evidence="2" type="ORF">DAH66_11345</name>
</gene>
<dbReference type="Pfam" id="PF13692">
    <property type="entry name" value="Glyco_trans_1_4"/>
    <property type="match status" value="1"/>
</dbReference>
<dbReference type="CDD" id="cd03814">
    <property type="entry name" value="GT4-like"/>
    <property type="match status" value="1"/>
</dbReference>
<sequence length="419" mass="44821">MRMPGMSVSASPLFPTGTARVRSSARPTRVALFSGNYDCVRDGANRALNRLVAHLLDKEGAEVRVFSPRAPKPAFAAAGDVRAVRSLALPGRPEYRLALGLTRAARMELEAFAPDIVHLSAPDLLGRQAQKWARARGIPVVASLHTRFETYPAYYGMGFLRPVIERYLDRFYGDSDLILAPTRPIADELAAKHGAGRVSVWSRGIDPAAFHPSLRDEATRAAFGYAPGDIVPLFFGRLVQEKGLGVFADTIDALQASGHAARPLIVGEGPARGWFEKRLPGAVFAGHLEGVALGRAVASADILINPSVTEAFGNVNLEAMASGLAVVSADVPSASALIADGRTGWLVSPHAPAAYARAVRMLMQEAPLRRAMGAAASMEALRYRWDDVLAGVAADYRRCRSLDVAKVDAAPRLLQELAA</sequence>
<comment type="caution">
    <text evidence="2">The sequence shown here is derived from an EMBL/GenBank/DDBJ whole genome shotgun (WGS) entry which is preliminary data.</text>
</comment>
<dbReference type="PANTHER" id="PTHR45947:SF3">
    <property type="entry name" value="SULFOQUINOVOSYL TRANSFERASE SQD2"/>
    <property type="match status" value="1"/>
</dbReference>
<name>A0A430G3A2_9SPHN</name>
<accession>A0A430G3A2</accession>
<dbReference type="Gene3D" id="3.40.50.2000">
    <property type="entry name" value="Glycogen Phosphorylase B"/>
    <property type="match status" value="2"/>
</dbReference>
<dbReference type="AlphaFoldDB" id="A0A430G3A2"/>